<dbReference type="Proteomes" id="UP000183805">
    <property type="component" value="Unassembled WGS sequence"/>
</dbReference>
<dbReference type="InterPro" id="IPR002104">
    <property type="entry name" value="Integrase_catalytic"/>
</dbReference>
<reference evidence="6 7" key="1">
    <citation type="submission" date="2016-10" db="EMBL/GenBank/DDBJ databases">
        <authorList>
            <person name="Varghese N."/>
            <person name="Submissions S."/>
        </authorList>
    </citation>
    <scope>NUCLEOTIDE SEQUENCE [LARGE SCALE GENOMIC DNA]</scope>
    <source>
        <strain evidence="6 7">CGMCC 1.8499</strain>
    </source>
</reference>
<organism evidence="6 7">
    <name type="scientific">Pseudoalteromonas lipolytica</name>
    <dbReference type="NCBI Taxonomy" id="570156"/>
    <lineage>
        <taxon>Bacteria</taxon>
        <taxon>Pseudomonadati</taxon>
        <taxon>Pseudomonadota</taxon>
        <taxon>Gammaproteobacteria</taxon>
        <taxon>Alteromonadales</taxon>
        <taxon>Pseudoalteromonadaceae</taxon>
        <taxon>Pseudoalteromonas</taxon>
    </lineage>
</organism>
<evidence type="ECO:0000313" key="7">
    <source>
        <dbReference type="Proteomes" id="UP000183805"/>
    </source>
</evidence>
<gene>
    <name evidence="6" type="ORF">SAMN04487854_113117</name>
</gene>
<comment type="similarity">
    <text evidence="1">Belongs to the 'phage' integrase family.</text>
</comment>
<dbReference type="EMBL" id="FPAZ01000013">
    <property type="protein sequence ID" value="SFT88327.1"/>
    <property type="molecule type" value="Genomic_DNA"/>
</dbReference>
<accession>A0ABY1GLN4</accession>
<keyword evidence="3" id="KW-0238">DNA-binding</keyword>
<dbReference type="RefSeq" id="WP_074989472.1">
    <property type="nucleotide sequence ID" value="NZ_FPAZ01000013.1"/>
</dbReference>
<comment type="caution">
    <text evidence="6">The sequence shown here is derived from an EMBL/GenBank/DDBJ whole genome shotgun (WGS) entry which is preliminary data.</text>
</comment>
<keyword evidence="2" id="KW-0229">DNA integration</keyword>
<evidence type="ECO:0000256" key="3">
    <source>
        <dbReference type="ARBA" id="ARBA00023125"/>
    </source>
</evidence>
<dbReference type="Gene3D" id="1.10.150.130">
    <property type="match status" value="1"/>
</dbReference>
<dbReference type="InterPro" id="IPR050808">
    <property type="entry name" value="Phage_Integrase"/>
</dbReference>
<evidence type="ECO:0000256" key="2">
    <source>
        <dbReference type="ARBA" id="ARBA00022908"/>
    </source>
</evidence>
<sequence length="362" mass="42086">MGRKRSPENQNLPRGMIYNKKADTYYLRAVGQKDIRLGKTVHEAFRNYYAYAEINYECRTMFDLIDRYMKEVSPTKAKNTHKSNIAAAKNLIKRFGSMNPTMVRARHAYQYLDLRAREGAPVRANREFALLSTVMTHAVKWGILDSTPFNRIVRNPEKPRDRLVSDEELDVFFKYCPRWLQLYIELKLATGLRQADMVNLSSRDWCEKEGLKVHTSKNKVRIQYNYCDYLAKIVAELKELNGYRLVAKKRVPILHWYFFAASANSKREKPLTDSGLRTAWSRAMRKALASGELKLEQRFQERDLRAKAASDCDSLAQASELLGHSNLTTTKRVYRRGYTKVEALKPDAEKGIDIKQRIEKEP</sequence>
<name>A0ABY1GLN4_9GAMM</name>
<proteinExistence type="inferred from homology"/>
<dbReference type="PROSITE" id="PS51898">
    <property type="entry name" value="TYR_RECOMBINASE"/>
    <property type="match status" value="1"/>
</dbReference>
<keyword evidence="7" id="KW-1185">Reference proteome</keyword>
<dbReference type="Pfam" id="PF00589">
    <property type="entry name" value="Phage_integrase"/>
    <property type="match status" value="1"/>
</dbReference>
<keyword evidence="4" id="KW-0233">DNA recombination</keyword>
<dbReference type="InterPro" id="IPR013762">
    <property type="entry name" value="Integrase-like_cat_sf"/>
</dbReference>
<protein>
    <submittedName>
        <fullName evidence="6">Site-specific recombinase XerD</fullName>
    </submittedName>
</protein>
<feature type="domain" description="Tyr recombinase" evidence="5">
    <location>
        <begin position="158"/>
        <end position="348"/>
    </location>
</feature>
<dbReference type="Gene3D" id="1.10.443.10">
    <property type="entry name" value="Intergrase catalytic core"/>
    <property type="match status" value="1"/>
</dbReference>
<evidence type="ECO:0000256" key="1">
    <source>
        <dbReference type="ARBA" id="ARBA00008857"/>
    </source>
</evidence>
<dbReference type="InterPro" id="IPR010998">
    <property type="entry name" value="Integrase_recombinase_N"/>
</dbReference>
<evidence type="ECO:0000259" key="5">
    <source>
        <dbReference type="PROSITE" id="PS51898"/>
    </source>
</evidence>
<dbReference type="PANTHER" id="PTHR30629:SF2">
    <property type="entry name" value="PROPHAGE INTEGRASE INTS-RELATED"/>
    <property type="match status" value="1"/>
</dbReference>
<evidence type="ECO:0000313" key="6">
    <source>
        <dbReference type="EMBL" id="SFT88327.1"/>
    </source>
</evidence>
<dbReference type="SUPFAM" id="SSF56349">
    <property type="entry name" value="DNA breaking-rejoining enzymes"/>
    <property type="match status" value="1"/>
</dbReference>
<evidence type="ECO:0000256" key="4">
    <source>
        <dbReference type="ARBA" id="ARBA00023172"/>
    </source>
</evidence>
<dbReference type="InterPro" id="IPR011010">
    <property type="entry name" value="DNA_brk_join_enz"/>
</dbReference>
<dbReference type="PANTHER" id="PTHR30629">
    <property type="entry name" value="PROPHAGE INTEGRASE"/>
    <property type="match status" value="1"/>
</dbReference>